<evidence type="ECO:0000256" key="1">
    <source>
        <dbReference type="ARBA" id="ARBA00022574"/>
    </source>
</evidence>
<feature type="compositionally biased region" description="Basic and acidic residues" evidence="3">
    <location>
        <begin position="1"/>
        <end position="18"/>
    </location>
</feature>
<dbReference type="SMART" id="SM00320">
    <property type="entry name" value="WD40"/>
    <property type="match status" value="5"/>
</dbReference>
<feature type="compositionally biased region" description="Basic and acidic residues" evidence="3">
    <location>
        <begin position="439"/>
        <end position="449"/>
    </location>
</feature>
<dbReference type="SUPFAM" id="SSF50978">
    <property type="entry name" value="WD40 repeat-like"/>
    <property type="match status" value="1"/>
</dbReference>
<dbReference type="Pfam" id="PF00400">
    <property type="entry name" value="WD40"/>
    <property type="match status" value="1"/>
</dbReference>
<accession>A0A7R9T5D0</accession>
<dbReference type="InterPro" id="IPR015943">
    <property type="entry name" value="WD40/YVTN_repeat-like_dom_sf"/>
</dbReference>
<feature type="region of interest" description="Disordered" evidence="3">
    <location>
        <begin position="436"/>
        <end position="458"/>
    </location>
</feature>
<feature type="compositionally biased region" description="Acidic residues" evidence="3">
    <location>
        <begin position="33"/>
        <end position="44"/>
    </location>
</feature>
<reference evidence="4" key="1">
    <citation type="submission" date="2021-01" db="EMBL/GenBank/DDBJ databases">
        <authorList>
            <person name="Corre E."/>
            <person name="Pelletier E."/>
            <person name="Niang G."/>
            <person name="Scheremetjew M."/>
            <person name="Finn R."/>
            <person name="Kale V."/>
            <person name="Holt S."/>
            <person name="Cochrane G."/>
            <person name="Meng A."/>
            <person name="Brown T."/>
            <person name="Cohen L."/>
        </authorList>
    </citation>
    <scope>NUCLEOTIDE SEQUENCE</scope>
    <source>
        <strain evidence="4">Clade-A-BCC118000</strain>
    </source>
</reference>
<dbReference type="AlphaFoldDB" id="A0A7R9T5D0"/>
<dbReference type="Gene3D" id="2.130.10.10">
    <property type="entry name" value="YVTN repeat-like/Quinoprotein amine dehydrogenase"/>
    <property type="match status" value="1"/>
</dbReference>
<name>A0A7R9T5D0_9CHLO</name>
<protein>
    <submittedName>
        <fullName evidence="4">Uncharacterized protein</fullName>
    </submittedName>
</protein>
<evidence type="ECO:0000256" key="3">
    <source>
        <dbReference type="SAM" id="MobiDB-lite"/>
    </source>
</evidence>
<evidence type="ECO:0000313" key="4">
    <source>
        <dbReference type="EMBL" id="CAD8225552.1"/>
    </source>
</evidence>
<dbReference type="InterPro" id="IPR036322">
    <property type="entry name" value="WD40_repeat_dom_sf"/>
</dbReference>
<dbReference type="InterPro" id="IPR001680">
    <property type="entry name" value="WD40_rpt"/>
</dbReference>
<feature type="region of interest" description="Disordered" evidence="3">
    <location>
        <begin position="1"/>
        <end position="44"/>
    </location>
</feature>
<keyword evidence="1" id="KW-0853">WD repeat</keyword>
<organism evidence="4">
    <name type="scientific">Ostreococcus sp. 'lucimarinus'</name>
    <dbReference type="NCBI Taxonomy" id="242159"/>
    <lineage>
        <taxon>Eukaryota</taxon>
        <taxon>Viridiplantae</taxon>
        <taxon>Chlorophyta</taxon>
        <taxon>Mamiellophyceae</taxon>
        <taxon>Mamiellales</taxon>
        <taxon>Bathycoccaceae</taxon>
        <taxon>Ostreococcus</taxon>
    </lineage>
</organism>
<proteinExistence type="predicted"/>
<dbReference type="EMBL" id="HBDX01007323">
    <property type="protein sequence ID" value="CAD8225552.1"/>
    <property type="molecule type" value="Transcribed_RNA"/>
</dbReference>
<evidence type="ECO:0000256" key="2">
    <source>
        <dbReference type="ARBA" id="ARBA00022737"/>
    </source>
</evidence>
<keyword evidence="2" id="KW-0677">Repeat</keyword>
<dbReference type="PANTHER" id="PTHR22889:SF0">
    <property type="entry name" value="WD REPEAT-CONTAINING PROTEIN 89"/>
    <property type="match status" value="1"/>
</dbReference>
<gene>
    <name evidence="4" type="ORF">OLUC0939_LOCUS6292</name>
</gene>
<dbReference type="PANTHER" id="PTHR22889">
    <property type="entry name" value="WD REPEAT-CONTAINING PROTEIN 89"/>
    <property type="match status" value="1"/>
</dbReference>
<dbReference type="InterPro" id="IPR039328">
    <property type="entry name" value="WDR89"/>
</dbReference>
<sequence length="458" mass="48788">MTRTRDDDDAHDDDDRRGARALVDDSGAPNVFENDDYVEPTPENDEALTFTVRGGRASTTAMSLRATSMTSTAVDKDAPYNTHIASNHDGTSCAVATTSGRVRVYARERATGAFAHGEREIRLNASVNECEFGSAADPFSIVCACGDGTTRVYDARSQDDRPTASFRAPFNERDVASASLGGSASDFLVATAVGPHVAFYDRRQQGNASLFQDAHSEAVTRVRFHPERRSELYTSSVDGLVCAFDCAHTPLNDEESLISVMSAEAAVNNIGFCRSGSSGDARDALWCVTGVEDAHIFVASSDRRRVGVHLVHLKNARELVRAAATSSPEVSASAPEFAAQVDYVLGIHDGVAPGELFLSAGTQSGVVGIFPLVQGSPSMRGTSAYVGLGAPAAVLRRGHRDIVRSIVWDANATASESARVPATVGEDALVCAWTPDVGNEERPPVDRARPPGRRHSPY</sequence>